<reference evidence="2" key="1">
    <citation type="journal article" date="2022" name="bioRxiv">
        <title>Sequencing and chromosome-scale assembly of the giantPleurodeles waltlgenome.</title>
        <authorList>
            <person name="Brown T."/>
            <person name="Elewa A."/>
            <person name="Iarovenko S."/>
            <person name="Subramanian E."/>
            <person name="Araus A.J."/>
            <person name="Petzold A."/>
            <person name="Susuki M."/>
            <person name="Suzuki K.-i.T."/>
            <person name="Hayashi T."/>
            <person name="Toyoda A."/>
            <person name="Oliveira C."/>
            <person name="Osipova E."/>
            <person name="Leigh N.D."/>
            <person name="Simon A."/>
            <person name="Yun M.H."/>
        </authorList>
    </citation>
    <scope>NUCLEOTIDE SEQUENCE</scope>
    <source>
        <strain evidence="2">20211129_DDA</strain>
        <tissue evidence="2">Liver</tissue>
    </source>
</reference>
<comment type="caution">
    <text evidence="2">The sequence shown here is derived from an EMBL/GenBank/DDBJ whole genome shotgun (WGS) entry which is preliminary data.</text>
</comment>
<evidence type="ECO:0000313" key="3">
    <source>
        <dbReference type="Proteomes" id="UP001066276"/>
    </source>
</evidence>
<sequence length="162" mass="18091">MISNIPCRNRFEALAEDDETPSAFDTTTEDISKEATNCTPKPVPVSPPMHPATEPSNAFILQRIEEVRSLVLQLVKCFRESLEYGCKCNHRDEEANIGHTMPDPILSSQRAQGGQVTDLQKEKTYRVGSDGDVARPEFNTTQASQYCKRPLDEGIPRETIVP</sequence>
<dbReference type="Proteomes" id="UP001066276">
    <property type="component" value="Chromosome 8"/>
</dbReference>
<evidence type="ECO:0000256" key="1">
    <source>
        <dbReference type="SAM" id="MobiDB-lite"/>
    </source>
</evidence>
<organism evidence="2 3">
    <name type="scientific">Pleurodeles waltl</name>
    <name type="common">Iberian ribbed newt</name>
    <dbReference type="NCBI Taxonomy" id="8319"/>
    <lineage>
        <taxon>Eukaryota</taxon>
        <taxon>Metazoa</taxon>
        <taxon>Chordata</taxon>
        <taxon>Craniata</taxon>
        <taxon>Vertebrata</taxon>
        <taxon>Euteleostomi</taxon>
        <taxon>Amphibia</taxon>
        <taxon>Batrachia</taxon>
        <taxon>Caudata</taxon>
        <taxon>Salamandroidea</taxon>
        <taxon>Salamandridae</taxon>
        <taxon>Pleurodelinae</taxon>
        <taxon>Pleurodeles</taxon>
    </lineage>
</organism>
<dbReference type="AlphaFoldDB" id="A0AAV7NPE7"/>
<keyword evidence="3" id="KW-1185">Reference proteome</keyword>
<dbReference type="EMBL" id="JANPWB010000012">
    <property type="protein sequence ID" value="KAJ1117781.1"/>
    <property type="molecule type" value="Genomic_DNA"/>
</dbReference>
<protein>
    <submittedName>
        <fullName evidence="2">Uncharacterized protein</fullName>
    </submittedName>
</protein>
<proteinExistence type="predicted"/>
<accession>A0AAV7NPE7</accession>
<gene>
    <name evidence="2" type="ORF">NDU88_005977</name>
</gene>
<name>A0AAV7NPE7_PLEWA</name>
<evidence type="ECO:0000313" key="2">
    <source>
        <dbReference type="EMBL" id="KAJ1117781.1"/>
    </source>
</evidence>
<feature type="region of interest" description="Disordered" evidence="1">
    <location>
        <begin position="16"/>
        <end position="49"/>
    </location>
</feature>